<proteinExistence type="predicted"/>
<dbReference type="Pfam" id="PF00300">
    <property type="entry name" value="His_Phos_1"/>
    <property type="match status" value="1"/>
</dbReference>
<gene>
    <name evidence="1" type="ORF">A3C16_03900</name>
</gene>
<dbReference type="EMBL" id="MHQL01000041">
    <property type="protein sequence ID" value="OHA02218.1"/>
    <property type="molecule type" value="Genomic_DNA"/>
</dbReference>
<dbReference type="SMART" id="SM00855">
    <property type="entry name" value="PGAM"/>
    <property type="match status" value="1"/>
</dbReference>
<accession>A0A1G2KRZ9</accession>
<name>A0A1G2KRZ9_9BACT</name>
<dbReference type="InterPro" id="IPR052765">
    <property type="entry name" value="PGM-Related"/>
</dbReference>
<dbReference type="InterPro" id="IPR029033">
    <property type="entry name" value="His_PPase_superfam"/>
</dbReference>
<evidence type="ECO:0008006" key="3">
    <source>
        <dbReference type="Google" id="ProtNLM"/>
    </source>
</evidence>
<comment type="caution">
    <text evidence="1">The sequence shown here is derived from an EMBL/GenBank/DDBJ whole genome shotgun (WGS) entry which is preliminary data.</text>
</comment>
<evidence type="ECO:0000313" key="1">
    <source>
        <dbReference type="EMBL" id="OHA02218.1"/>
    </source>
</evidence>
<protein>
    <recommendedName>
        <fullName evidence="3">Phosphoglycerate mutase (2,3-diphosphoglycerate-dependent)</fullName>
    </recommendedName>
</protein>
<dbReference type="Gene3D" id="3.40.50.1240">
    <property type="entry name" value="Phosphoglycerate mutase-like"/>
    <property type="match status" value="1"/>
</dbReference>
<evidence type="ECO:0000313" key="2">
    <source>
        <dbReference type="Proteomes" id="UP000177811"/>
    </source>
</evidence>
<dbReference type="AlphaFoldDB" id="A0A1G2KRZ9"/>
<dbReference type="Proteomes" id="UP000177811">
    <property type="component" value="Unassembled WGS sequence"/>
</dbReference>
<sequence length="214" mass="25025">MLVRHAESEGNIKTVDERASYGVSTHAYALTERGRKQAALTGEYVERRFGPFDAYYVSYYTRSQETMKIMYPDVRVYEDPRLAEGQRGIFHTMTTEQIRRRFPEELERKAREGLYHYRPLGGENWPDIELRIHSFLGTLSRDYEDQSVLIVVHGHWLLLFQRLIHRFSIEEAVRRYKNAVVENASVTVYESAVARGKSRLVLQGRKVVPWVGKV</sequence>
<organism evidence="1 2">
    <name type="scientific">Candidatus Sungbacteria bacterium RIFCSPHIGHO2_02_FULL_51_29</name>
    <dbReference type="NCBI Taxonomy" id="1802273"/>
    <lineage>
        <taxon>Bacteria</taxon>
        <taxon>Candidatus Sungiibacteriota</taxon>
    </lineage>
</organism>
<dbReference type="PANTHER" id="PTHR46192">
    <property type="entry name" value="BROAD-RANGE ACID PHOSPHATASE DET1"/>
    <property type="match status" value="1"/>
</dbReference>
<reference evidence="1 2" key="1">
    <citation type="journal article" date="2016" name="Nat. Commun.">
        <title>Thousands of microbial genomes shed light on interconnected biogeochemical processes in an aquifer system.</title>
        <authorList>
            <person name="Anantharaman K."/>
            <person name="Brown C.T."/>
            <person name="Hug L.A."/>
            <person name="Sharon I."/>
            <person name="Castelle C.J."/>
            <person name="Probst A.J."/>
            <person name="Thomas B.C."/>
            <person name="Singh A."/>
            <person name="Wilkins M.J."/>
            <person name="Karaoz U."/>
            <person name="Brodie E.L."/>
            <person name="Williams K.H."/>
            <person name="Hubbard S.S."/>
            <person name="Banfield J.F."/>
        </authorList>
    </citation>
    <scope>NUCLEOTIDE SEQUENCE [LARGE SCALE GENOMIC DNA]</scope>
</reference>
<dbReference type="SUPFAM" id="SSF53254">
    <property type="entry name" value="Phosphoglycerate mutase-like"/>
    <property type="match status" value="1"/>
</dbReference>
<dbReference type="CDD" id="cd07067">
    <property type="entry name" value="HP_PGM_like"/>
    <property type="match status" value="1"/>
</dbReference>
<dbReference type="InterPro" id="IPR013078">
    <property type="entry name" value="His_Pase_superF_clade-1"/>
</dbReference>